<accession>A0A915IMM5</accession>
<evidence type="ECO:0000313" key="2">
    <source>
        <dbReference type="Proteomes" id="UP000887565"/>
    </source>
</evidence>
<evidence type="ECO:0000313" key="3">
    <source>
        <dbReference type="WBParaSite" id="nRc.2.0.1.t15231-RA"/>
    </source>
</evidence>
<protein>
    <submittedName>
        <fullName evidence="3">Uncharacterized protein</fullName>
    </submittedName>
</protein>
<reference evidence="3" key="1">
    <citation type="submission" date="2022-11" db="UniProtKB">
        <authorList>
            <consortium name="WormBaseParasite"/>
        </authorList>
    </citation>
    <scope>IDENTIFICATION</scope>
</reference>
<keyword evidence="2" id="KW-1185">Reference proteome</keyword>
<dbReference type="AlphaFoldDB" id="A0A915IMM5"/>
<name>A0A915IMM5_ROMCU</name>
<feature type="compositionally biased region" description="Polar residues" evidence="1">
    <location>
        <begin position="15"/>
        <end position="29"/>
    </location>
</feature>
<feature type="region of interest" description="Disordered" evidence="1">
    <location>
        <begin position="1"/>
        <end position="29"/>
    </location>
</feature>
<evidence type="ECO:0000256" key="1">
    <source>
        <dbReference type="SAM" id="MobiDB-lite"/>
    </source>
</evidence>
<feature type="compositionally biased region" description="Basic residues" evidence="1">
    <location>
        <begin position="1"/>
        <end position="10"/>
    </location>
</feature>
<dbReference type="WBParaSite" id="nRc.2.0.1.t15231-RA">
    <property type="protein sequence ID" value="nRc.2.0.1.t15231-RA"/>
    <property type="gene ID" value="nRc.2.0.1.g15231"/>
</dbReference>
<organism evidence="2 3">
    <name type="scientific">Romanomermis culicivorax</name>
    <name type="common">Nematode worm</name>
    <dbReference type="NCBI Taxonomy" id="13658"/>
    <lineage>
        <taxon>Eukaryota</taxon>
        <taxon>Metazoa</taxon>
        <taxon>Ecdysozoa</taxon>
        <taxon>Nematoda</taxon>
        <taxon>Enoplea</taxon>
        <taxon>Dorylaimia</taxon>
        <taxon>Mermithida</taxon>
        <taxon>Mermithoidea</taxon>
        <taxon>Mermithidae</taxon>
        <taxon>Romanomermis</taxon>
    </lineage>
</organism>
<proteinExistence type="predicted"/>
<sequence length="59" mass="6648">PITRRQRRAKGPGASLQSASTGKPIRGSNQYKNFRQVQYTTVALEKLAEKKQRVTNANF</sequence>
<dbReference type="Proteomes" id="UP000887565">
    <property type="component" value="Unplaced"/>
</dbReference>